<evidence type="ECO:0000256" key="1">
    <source>
        <dbReference type="ARBA" id="ARBA00022679"/>
    </source>
</evidence>
<dbReference type="PANTHER" id="PTHR43877:SF2">
    <property type="entry name" value="AMINOALKYLPHOSPHONATE N-ACETYLTRANSFERASE-RELATED"/>
    <property type="match status" value="1"/>
</dbReference>
<dbReference type="SUPFAM" id="SSF55729">
    <property type="entry name" value="Acyl-CoA N-acyltransferases (Nat)"/>
    <property type="match status" value="1"/>
</dbReference>
<dbReference type="PANTHER" id="PTHR43877">
    <property type="entry name" value="AMINOALKYLPHOSPHONATE N-ACETYLTRANSFERASE-RELATED-RELATED"/>
    <property type="match status" value="1"/>
</dbReference>
<dbReference type="InterPro" id="IPR016181">
    <property type="entry name" value="Acyl_CoA_acyltransferase"/>
</dbReference>
<sequence length="148" mass="16558">MIRQAVTEDVSEIRDCAVKAYRRYVSLIGQKPAPMIADFAKQIADGSVYVAADGDGILQGFIVFYPENGSIFLENVAVMPHAAGHGIGKSLIFFCEDQARQLGFNAVTLYTNEKMIENILIYLKLGYVETGRRTEHGFKRIFFEKSLL</sequence>
<dbReference type="InterPro" id="IPR050832">
    <property type="entry name" value="Bact_Acetyltransf"/>
</dbReference>
<dbReference type="Gene3D" id="3.40.630.30">
    <property type="match status" value="1"/>
</dbReference>
<dbReference type="RefSeq" id="WP_026398932.1">
    <property type="nucleotide sequence ID" value="NZ_AUBI01000022.1"/>
</dbReference>
<evidence type="ECO:0000259" key="3">
    <source>
        <dbReference type="PROSITE" id="PS51186"/>
    </source>
</evidence>
<dbReference type="PROSITE" id="PS51186">
    <property type="entry name" value="GNAT"/>
    <property type="match status" value="1"/>
</dbReference>
<accession>A0A511XEM7</accession>
<dbReference type="InterPro" id="IPR000182">
    <property type="entry name" value="GNAT_dom"/>
</dbReference>
<feature type="domain" description="N-acetyltransferase" evidence="3">
    <location>
        <begin position="1"/>
        <end position="148"/>
    </location>
</feature>
<protein>
    <submittedName>
        <fullName evidence="4">GNAT family N-acetyltransferase</fullName>
    </submittedName>
</protein>
<dbReference type="Pfam" id="PF00583">
    <property type="entry name" value="Acetyltransf_1"/>
    <property type="match status" value="1"/>
</dbReference>
<reference evidence="4 5" key="1">
    <citation type="submission" date="2019-07" db="EMBL/GenBank/DDBJ databases">
        <title>Whole genome shotgun sequence of Acetobacter nitrogenifigens NBRC 105050.</title>
        <authorList>
            <person name="Hosoyama A."/>
            <person name="Uohara A."/>
            <person name="Ohji S."/>
            <person name="Ichikawa N."/>
        </authorList>
    </citation>
    <scope>NUCLEOTIDE SEQUENCE [LARGE SCALE GENOMIC DNA]</scope>
    <source>
        <strain evidence="4 5">NBRC 105050</strain>
    </source>
</reference>
<keyword evidence="2" id="KW-0012">Acyltransferase</keyword>
<keyword evidence="1 4" id="KW-0808">Transferase</keyword>
<dbReference type="OrthoDB" id="281808at2"/>
<dbReference type="EMBL" id="BJYF01000036">
    <property type="protein sequence ID" value="GEN61419.1"/>
    <property type="molecule type" value="Genomic_DNA"/>
</dbReference>
<evidence type="ECO:0000256" key="2">
    <source>
        <dbReference type="ARBA" id="ARBA00023315"/>
    </source>
</evidence>
<dbReference type="Proteomes" id="UP000321635">
    <property type="component" value="Unassembled WGS sequence"/>
</dbReference>
<gene>
    <name evidence="4" type="ORF">ANI02nite_33030</name>
</gene>
<organism evidence="4 5">
    <name type="scientific">Acetobacter nitrogenifigens DSM 23921 = NBRC 105050</name>
    <dbReference type="NCBI Taxonomy" id="1120919"/>
    <lineage>
        <taxon>Bacteria</taxon>
        <taxon>Pseudomonadati</taxon>
        <taxon>Pseudomonadota</taxon>
        <taxon>Alphaproteobacteria</taxon>
        <taxon>Acetobacterales</taxon>
        <taxon>Acetobacteraceae</taxon>
        <taxon>Acetobacter</taxon>
    </lineage>
</organism>
<evidence type="ECO:0000313" key="5">
    <source>
        <dbReference type="Proteomes" id="UP000321635"/>
    </source>
</evidence>
<dbReference type="GO" id="GO:0016747">
    <property type="term" value="F:acyltransferase activity, transferring groups other than amino-acyl groups"/>
    <property type="evidence" value="ECO:0007669"/>
    <property type="project" value="InterPro"/>
</dbReference>
<name>A0A511XEM7_9PROT</name>
<comment type="caution">
    <text evidence="4">The sequence shown here is derived from an EMBL/GenBank/DDBJ whole genome shotgun (WGS) entry which is preliminary data.</text>
</comment>
<evidence type="ECO:0000313" key="4">
    <source>
        <dbReference type="EMBL" id="GEN61419.1"/>
    </source>
</evidence>
<keyword evidence="5" id="KW-1185">Reference proteome</keyword>
<dbReference type="CDD" id="cd04301">
    <property type="entry name" value="NAT_SF"/>
    <property type="match status" value="1"/>
</dbReference>
<dbReference type="AlphaFoldDB" id="A0A511XEM7"/>
<proteinExistence type="predicted"/>
<dbReference type="STRING" id="1120919.GCA_000429165_03483"/>